<accession>A0A3S9SYJ7</accession>
<dbReference type="InterPro" id="IPR029063">
    <property type="entry name" value="SAM-dependent_MTases_sf"/>
</dbReference>
<dbReference type="CDD" id="cd02440">
    <property type="entry name" value="AdoMet_MTases"/>
    <property type="match status" value="1"/>
</dbReference>
<keyword evidence="3" id="KW-1185">Reference proteome</keyword>
<dbReference type="GO" id="GO:0008757">
    <property type="term" value="F:S-adenosylmethionine-dependent methyltransferase activity"/>
    <property type="evidence" value="ECO:0007669"/>
    <property type="project" value="InterPro"/>
</dbReference>
<organism evidence="2 3">
    <name type="scientific">Anoxybacter fermentans</name>
    <dbReference type="NCBI Taxonomy" id="1323375"/>
    <lineage>
        <taxon>Bacteria</taxon>
        <taxon>Bacillati</taxon>
        <taxon>Bacillota</taxon>
        <taxon>Clostridia</taxon>
        <taxon>Halanaerobiales</taxon>
        <taxon>Anoxybacter</taxon>
    </lineage>
</organism>
<dbReference type="EMBL" id="CP016379">
    <property type="protein sequence ID" value="AZR73334.1"/>
    <property type="molecule type" value="Genomic_DNA"/>
</dbReference>
<feature type="domain" description="Methyltransferase type 11" evidence="1">
    <location>
        <begin position="43"/>
        <end position="138"/>
    </location>
</feature>
<proteinExistence type="predicted"/>
<dbReference type="Gene3D" id="3.40.50.150">
    <property type="entry name" value="Vaccinia Virus protein VP39"/>
    <property type="match status" value="1"/>
</dbReference>
<dbReference type="OrthoDB" id="9774345at2"/>
<keyword evidence="2" id="KW-0830">Ubiquinone</keyword>
<dbReference type="Proteomes" id="UP000267250">
    <property type="component" value="Chromosome"/>
</dbReference>
<evidence type="ECO:0000313" key="3">
    <source>
        <dbReference type="Proteomes" id="UP000267250"/>
    </source>
</evidence>
<keyword evidence="2" id="KW-0489">Methyltransferase</keyword>
<keyword evidence="2" id="KW-0808">Transferase</keyword>
<reference evidence="2 3" key="1">
    <citation type="submission" date="2016-07" db="EMBL/GenBank/DDBJ databases">
        <title>Genome and transcriptome analysis of iron-reducing fermentative bacteria Anoxybacter fermentans.</title>
        <authorList>
            <person name="Zeng X."/>
            <person name="Shao Z."/>
        </authorList>
    </citation>
    <scope>NUCLEOTIDE SEQUENCE [LARGE SCALE GENOMIC DNA]</scope>
    <source>
        <strain evidence="2 3">DY22613</strain>
    </source>
</reference>
<dbReference type="SUPFAM" id="SSF53335">
    <property type="entry name" value="S-adenosyl-L-methionine-dependent methyltransferases"/>
    <property type="match status" value="1"/>
</dbReference>
<dbReference type="PANTHER" id="PTHR43591:SF110">
    <property type="entry name" value="RHODANESE DOMAIN-CONTAINING PROTEIN"/>
    <property type="match status" value="1"/>
</dbReference>
<dbReference type="InterPro" id="IPR013216">
    <property type="entry name" value="Methyltransf_11"/>
</dbReference>
<evidence type="ECO:0000259" key="1">
    <source>
        <dbReference type="Pfam" id="PF08241"/>
    </source>
</evidence>
<dbReference type="KEGG" id="aft:BBF96_08025"/>
<name>A0A3S9SYJ7_9FIRM</name>
<dbReference type="AlphaFoldDB" id="A0A3S9SYJ7"/>
<dbReference type="GO" id="GO:0032259">
    <property type="term" value="P:methylation"/>
    <property type="evidence" value="ECO:0007669"/>
    <property type="project" value="UniProtKB-KW"/>
</dbReference>
<dbReference type="RefSeq" id="WP_127016668.1">
    <property type="nucleotide sequence ID" value="NZ_CP016379.1"/>
</dbReference>
<dbReference type="PANTHER" id="PTHR43591">
    <property type="entry name" value="METHYLTRANSFERASE"/>
    <property type="match status" value="1"/>
</dbReference>
<protein>
    <submittedName>
        <fullName evidence="2">Ubiquinone biosynthesis methyltransferase UbiE</fullName>
    </submittedName>
</protein>
<gene>
    <name evidence="2" type="ORF">BBF96_08025</name>
</gene>
<sequence>MFFDKIADSYDKWYETKLGSFVDEVETKLAFDFFQPTKGMKILDVGCGTGNFSIKLAKKGCKVIGVDISDAMLEIARKKAKSNNLNITFYNMNVYDLDFDDETFDAIFSMAAFEFIKEPEKAFKEMMRVLKPGGQLLIGTIHKDSHWGRLYLKQACKPDSIFRFANFKTLKELEDLDRKNLIKSGECLFIPPDIREDEISWEKERELSQSERGGFICALWKKTE</sequence>
<evidence type="ECO:0000313" key="2">
    <source>
        <dbReference type="EMBL" id="AZR73334.1"/>
    </source>
</evidence>
<dbReference type="Pfam" id="PF08241">
    <property type="entry name" value="Methyltransf_11"/>
    <property type="match status" value="1"/>
</dbReference>